<dbReference type="CDD" id="cd00090">
    <property type="entry name" value="HTH_ARSR"/>
    <property type="match status" value="1"/>
</dbReference>
<keyword evidence="3" id="KW-0804">Transcription</keyword>
<dbReference type="InterPro" id="IPR001845">
    <property type="entry name" value="HTH_ArsR_DNA-bd_dom"/>
</dbReference>
<gene>
    <name evidence="4" type="ORF">BV394_04225</name>
</gene>
<dbReference type="InterPro" id="IPR036388">
    <property type="entry name" value="WH-like_DNA-bd_sf"/>
</dbReference>
<keyword evidence="1" id="KW-0805">Transcription regulation</keyword>
<evidence type="ECO:0000256" key="3">
    <source>
        <dbReference type="ARBA" id="ARBA00023163"/>
    </source>
</evidence>
<evidence type="ECO:0000256" key="2">
    <source>
        <dbReference type="ARBA" id="ARBA00023125"/>
    </source>
</evidence>
<dbReference type="Pfam" id="PF01022">
    <property type="entry name" value="HTH_5"/>
    <property type="match status" value="1"/>
</dbReference>
<dbReference type="GO" id="GO:0003700">
    <property type="term" value="F:DNA-binding transcription factor activity"/>
    <property type="evidence" value="ECO:0007669"/>
    <property type="project" value="InterPro"/>
</dbReference>
<dbReference type="PRINTS" id="PR00778">
    <property type="entry name" value="HTHARSR"/>
</dbReference>
<dbReference type="STRING" id="1267768.BV394_04225"/>
<evidence type="ECO:0000313" key="5">
    <source>
        <dbReference type="Proteomes" id="UP000187266"/>
    </source>
</evidence>
<organism evidence="4 5">
    <name type="scientific">Brevirhabdus pacifica</name>
    <dbReference type="NCBI Taxonomy" id="1267768"/>
    <lineage>
        <taxon>Bacteria</taxon>
        <taxon>Pseudomonadati</taxon>
        <taxon>Pseudomonadota</taxon>
        <taxon>Alphaproteobacteria</taxon>
        <taxon>Rhodobacterales</taxon>
        <taxon>Paracoccaceae</taxon>
        <taxon>Brevirhabdus</taxon>
    </lineage>
</organism>
<keyword evidence="5" id="KW-1185">Reference proteome</keyword>
<evidence type="ECO:0000313" key="4">
    <source>
        <dbReference type="EMBL" id="APX89030.1"/>
    </source>
</evidence>
<dbReference type="SMART" id="SM00418">
    <property type="entry name" value="HTH_ARSR"/>
    <property type="match status" value="1"/>
</dbReference>
<keyword evidence="2" id="KW-0238">DNA-binding</keyword>
<dbReference type="PANTHER" id="PTHR43132:SF2">
    <property type="entry name" value="ARSENICAL RESISTANCE OPERON REPRESSOR ARSR-RELATED"/>
    <property type="match status" value="1"/>
</dbReference>
<sequence length="101" mass="11084">MKDDADPLAEHVVEAAGLMEMLASPSRLKILCCLTDGESSVGELSGKCRMAQPAMSQQLRRLREAGLVTSRREAQTIYYSLSGREAKAVLGLLHDLYCSRQ</sequence>
<dbReference type="AlphaFoldDB" id="A0A1U7DGA0"/>
<proteinExistence type="predicted"/>
<protein>
    <submittedName>
        <fullName evidence="4">ArsR family transcriptional regulator</fullName>
    </submittedName>
</protein>
<name>A0A1U7DGA0_9RHOB</name>
<accession>A0A1U7DGA0</accession>
<dbReference type="EMBL" id="CP019124">
    <property type="protein sequence ID" value="APX89030.1"/>
    <property type="molecule type" value="Genomic_DNA"/>
</dbReference>
<evidence type="ECO:0000256" key="1">
    <source>
        <dbReference type="ARBA" id="ARBA00023015"/>
    </source>
</evidence>
<dbReference type="SUPFAM" id="SSF46785">
    <property type="entry name" value="Winged helix' DNA-binding domain"/>
    <property type="match status" value="1"/>
</dbReference>
<reference evidence="4 5" key="1">
    <citation type="submission" date="2017-01" db="EMBL/GenBank/DDBJ databases">
        <title>Genomic analysis of Xuhuaishuia manganoxidans DY6-4.</title>
        <authorList>
            <person name="Wang X."/>
        </authorList>
    </citation>
    <scope>NUCLEOTIDE SEQUENCE [LARGE SCALE GENOMIC DNA]</scope>
    <source>
        <strain evidence="4 5">DY6-4</strain>
    </source>
</reference>
<dbReference type="OrthoDB" id="194599at2"/>
<dbReference type="PROSITE" id="PS50987">
    <property type="entry name" value="HTH_ARSR_2"/>
    <property type="match status" value="1"/>
</dbReference>
<dbReference type="PANTHER" id="PTHR43132">
    <property type="entry name" value="ARSENICAL RESISTANCE OPERON REPRESSOR ARSR-RELATED"/>
    <property type="match status" value="1"/>
</dbReference>
<dbReference type="GO" id="GO:0003677">
    <property type="term" value="F:DNA binding"/>
    <property type="evidence" value="ECO:0007669"/>
    <property type="project" value="UniProtKB-KW"/>
</dbReference>
<dbReference type="NCBIfam" id="NF033788">
    <property type="entry name" value="HTH_metalloreg"/>
    <property type="match status" value="1"/>
</dbReference>
<dbReference type="InterPro" id="IPR051011">
    <property type="entry name" value="Metal_resp_trans_reg"/>
</dbReference>
<accession>A0A2M9DF32</accession>
<dbReference type="InterPro" id="IPR011991">
    <property type="entry name" value="ArsR-like_HTH"/>
</dbReference>
<dbReference type="Gene3D" id="1.10.10.10">
    <property type="entry name" value="Winged helix-like DNA-binding domain superfamily/Winged helix DNA-binding domain"/>
    <property type="match status" value="1"/>
</dbReference>
<dbReference type="Proteomes" id="UP000187266">
    <property type="component" value="Chromosome"/>
</dbReference>
<dbReference type="RefSeq" id="WP_076979053.1">
    <property type="nucleotide sequence ID" value="NZ_CP019124.1"/>
</dbReference>
<dbReference type="InterPro" id="IPR036390">
    <property type="entry name" value="WH_DNA-bd_sf"/>
</dbReference>